<sequence length="120" mass="14390">MLIDSGSEKSLFTIQLTSELKPPVIRKEHLIIYTFGRNEVDEKEFDVYQLRIRRKQQYHQTLLDIKVHATDNIISFFEVPPNFRRFQNLWINLIRCLLIDALTKKKKYIQNSYNVNTFAK</sequence>
<organism evidence="1 2">
    <name type="scientific">Caerostris darwini</name>
    <dbReference type="NCBI Taxonomy" id="1538125"/>
    <lineage>
        <taxon>Eukaryota</taxon>
        <taxon>Metazoa</taxon>
        <taxon>Ecdysozoa</taxon>
        <taxon>Arthropoda</taxon>
        <taxon>Chelicerata</taxon>
        <taxon>Arachnida</taxon>
        <taxon>Araneae</taxon>
        <taxon>Araneomorphae</taxon>
        <taxon>Entelegynae</taxon>
        <taxon>Araneoidea</taxon>
        <taxon>Araneidae</taxon>
        <taxon>Caerostris</taxon>
    </lineage>
</organism>
<evidence type="ECO:0008006" key="3">
    <source>
        <dbReference type="Google" id="ProtNLM"/>
    </source>
</evidence>
<dbReference type="Proteomes" id="UP001054837">
    <property type="component" value="Unassembled WGS sequence"/>
</dbReference>
<protein>
    <recommendedName>
        <fullName evidence="3">Peptidase aspartic putative domain-containing protein</fullName>
    </recommendedName>
</protein>
<comment type="caution">
    <text evidence="1">The sequence shown here is derived from an EMBL/GenBank/DDBJ whole genome shotgun (WGS) entry which is preliminary data.</text>
</comment>
<gene>
    <name evidence="1" type="ORF">CDAR_10671</name>
</gene>
<proteinExistence type="predicted"/>
<dbReference type="EMBL" id="BPLQ01008506">
    <property type="protein sequence ID" value="GIY37792.1"/>
    <property type="molecule type" value="Genomic_DNA"/>
</dbReference>
<accession>A0AAV4SWP1</accession>
<keyword evidence="2" id="KW-1185">Reference proteome</keyword>
<evidence type="ECO:0000313" key="2">
    <source>
        <dbReference type="Proteomes" id="UP001054837"/>
    </source>
</evidence>
<evidence type="ECO:0000313" key="1">
    <source>
        <dbReference type="EMBL" id="GIY37792.1"/>
    </source>
</evidence>
<name>A0AAV4SWP1_9ARAC</name>
<reference evidence="1 2" key="1">
    <citation type="submission" date="2021-06" db="EMBL/GenBank/DDBJ databases">
        <title>Caerostris darwini draft genome.</title>
        <authorList>
            <person name="Kono N."/>
            <person name="Arakawa K."/>
        </authorList>
    </citation>
    <scope>NUCLEOTIDE SEQUENCE [LARGE SCALE GENOMIC DNA]</scope>
</reference>
<dbReference type="AlphaFoldDB" id="A0AAV4SWP1"/>